<protein>
    <submittedName>
        <fullName evidence="2">Uncharacterized protein</fullName>
    </submittedName>
</protein>
<sequence length="129" mass="14111">MGRCWWATRGGGAFESSWPRDDACRLQVSTTASPESTVLVALDNDRLPSARPPSSPLPLIELVHGEIDAFLVERYHKWDHAPWILIVEEDGGRFTDPAGGNLGDQGGGLYSNAGLHDHLLSALRYPLHP</sequence>
<dbReference type="SUPFAM" id="SSF56655">
    <property type="entry name" value="Carbohydrate phosphatase"/>
    <property type="match status" value="1"/>
</dbReference>
<keyword evidence="3" id="KW-1185">Reference proteome</keyword>
<feature type="binding site" evidence="1">
    <location>
        <position position="79"/>
    </location>
    <ligand>
        <name>Mg(2+)</name>
        <dbReference type="ChEBI" id="CHEBI:18420"/>
        <label>1</label>
        <note>catalytic</note>
    </ligand>
</feature>
<accession>A0A4V2LZB7</accession>
<dbReference type="Gene3D" id="3.40.190.80">
    <property type="match status" value="1"/>
</dbReference>
<reference evidence="2 3" key="1">
    <citation type="submission" date="2019-02" db="EMBL/GenBank/DDBJ databases">
        <title>Kribbella capetownensis sp. nov. and Kribbella speibonae sp. nov., isolated from soil.</title>
        <authorList>
            <person name="Curtis S.M."/>
            <person name="Norton I."/>
            <person name="Everest G.J."/>
            <person name="Meyers P.R."/>
        </authorList>
    </citation>
    <scope>NUCLEOTIDE SEQUENCE [LARGE SCALE GENOMIC DNA]</scope>
    <source>
        <strain evidence="2 3">KCTC 29219</strain>
    </source>
</reference>
<keyword evidence="1" id="KW-0460">Magnesium</keyword>
<dbReference type="InterPro" id="IPR000760">
    <property type="entry name" value="Inositol_monophosphatase-like"/>
</dbReference>
<dbReference type="OrthoDB" id="9772456at2"/>
<proteinExistence type="predicted"/>
<comment type="caution">
    <text evidence="2">The sequence shown here is derived from an EMBL/GenBank/DDBJ whole genome shotgun (WGS) entry which is preliminary data.</text>
</comment>
<dbReference type="EMBL" id="SJJZ01000002">
    <property type="protein sequence ID" value="TCC07476.1"/>
    <property type="molecule type" value="Genomic_DNA"/>
</dbReference>
<gene>
    <name evidence="2" type="ORF">E0H45_15930</name>
</gene>
<dbReference type="Proteomes" id="UP000292346">
    <property type="component" value="Unassembled WGS sequence"/>
</dbReference>
<organism evidence="2 3">
    <name type="scientific">Kribbella soli</name>
    <dbReference type="NCBI Taxonomy" id="1124743"/>
    <lineage>
        <taxon>Bacteria</taxon>
        <taxon>Bacillati</taxon>
        <taxon>Actinomycetota</taxon>
        <taxon>Actinomycetes</taxon>
        <taxon>Propionibacteriales</taxon>
        <taxon>Kribbellaceae</taxon>
        <taxon>Kribbella</taxon>
    </lineage>
</organism>
<evidence type="ECO:0000256" key="1">
    <source>
        <dbReference type="PIRSR" id="PIRSR600760-2"/>
    </source>
</evidence>
<evidence type="ECO:0000313" key="3">
    <source>
        <dbReference type="Proteomes" id="UP000292346"/>
    </source>
</evidence>
<comment type="cofactor">
    <cofactor evidence="1">
        <name>Mg(2+)</name>
        <dbReference type="ChEBI" id="CHEBI:18420"/>
    </cofactor>
</comment>
<dbReference type="RefSeq" id="WP_131338118.1">
    <property type="nucleotide sequence ID" value="NZ_SJJZ01000002.1"/>
</dbReference>
<dbReference type="GO" id="GO:0046872">
    <property type="term" value="F:metal ion binding"/>
    <property type="evidence" value="ECO:0007669"/>
    <property type="project" value="UniProtKB-KW"/>
</dbReference>
<dbReference type="AlphaFoldDB" id="A0A4V2LZB7"/>
<keyword evidence="1" id="KW-0479">Metal-binding</keyword>
<evidence type="ECO:0000313" key="2">
    <source>
        <dbReference type="EMBL" id="TCC07476.1"/>
    </source>
</evidence>
<dbReference type="Pfam" id="PF00459">
    <property type="entry name" value="Inositol_P"/>
    <property type="match status" value="1"/>
</dbReference>
<name>A0A4V2LZB7_9ACTN</name>